<keyword evidence="4 6" id="KW-0630">Potassium</keyword>
<keyword evidence="10" id="KW-1185">Reference proteome</keyword>
<proteinExistence type="inferred from homology"/>
<dbReference type="EMBL" id="JABBFR010000004">
    <property type="protein sequence ID" value="MBT0723688.1"/>
    <property type="molecule type" value="Genomic_DNA"/>
</dbReference>
<sequence length="454" mass="48725">MSHNDTIVAQATPPGRGGVGILRISGPAAADVAQGLLGKLPKPRTAEYLAFKDAEGAVLDQGIALWFPNPHSFTGEDVLELQGHGGPVILDLLLKRIIAIAAVRIAKPGEFSERAFLNDKLDLAQAEAIADLIDASSEQAARSAVNSLQGAFSARVNHLVEALTHLRIYVEAAIDFPDEEIDFLSDGKIEAQLNTVIGDLDAVRQEARQGSLLREGMKVVIAGRPNAGKSSLLNALAGREAAIVTDIAGTTRDVLREHIHIDGMPLHIIDTAGLREASDEVERIGIERAWQEINQADCVLFMVDSTTTKATDAAEIWPDFIARLPTSIPVIVVRNKADITGEVAGLFEEKGNLLIRLSAREGTGIDSLREHLKKSMGFSGNTEGGFIARRRHLEALELAGTHLLQGKSQLLDARAGELLAEELRVAQSALSEITGEFTSDDLLGRIFSSFCIGK</sequence>
<feature type="binding site" evidence="6">
    <location>
        <begin position="335"/>
        <end position="338"/>
    </location>
    <ligand>
        <name>GTP</name>
        <dbReference type="ChEBI" id="CHEBI:37565"/>
    </ligand>
</feature>
<evidence type="ECO:0000256" key="7">
    <source>
        <dbReference type="RuleBase" id="RU003313"/>
    </source>
</evidence>
<dbReference type="Pfam" id="PF01926">
    <property type="entry name" value="MMR_HSR1"/>
    <property type="match status" value="1"/>
</dbReference>
<dbReference type="Gene3D" id="3.30.1360.120">
    <property type="entry name" value="Probable tRNA modification gtpase trme, domain 1"/>
    <property type="match status" value="1"/>
</dbReference>
<evidence type="ECO:0000256" key="3">
    <source>
        <dbReference type="ARBA" id="ARBA00022741"/>
    </source>
</evidence>
<organism evidence="9 10">
    <name type="scientific">Rosenbergiella gaditana</name>
    <dbReference type="NCBI Taxonomy" id="2726987"/>
    <lineage>
        <taxon>Bacteria</taxon>
        <taxon>Pseudomonadati</taxon>
        <taxon>Pseudomonadota</taxon>
        <taxon>Gammaproteobacteria</taxon>
        <taxon>Enterobacterales</taxon>
        <taxon>Erwiniaceae</taxon>
        <taxon>Rosenbergiella</taxon>
    </lineage>
</organism>
<comment type="caution">
    <text evidence="9">The sequence shown here is derived from an EMBL/GenBank/DDBJ whole genome shotgun (WGS) entry which is preliminary data.</text>
</comment>
<feature type="binding site" evidence="6">
    <location>
        <position position="230"/>
    </location>
    <ligand>
        <name>Mg(2+)</name>
        <dbReference type="ChEBI" id="CHEBI:18420"/>
    </ligand>
</feature>
<dbReference type="NCBIfam" id="NF003661">
    <property type="entry name" value="PRK05291.1-3"/>
    <property type="match status" value="1"/>
</dbReference>
<dbReference type="SUPFAM" id="SSF52540">
    <property type="entry name" value="P-loop containing nucleoside triphosphate hydrolases"/>
    <property type="match status" value="1"/>
</dbReference>
<dbReference type="PANTHER" id="PTHR42714">
    <property type="entry name" value="TRNA MODIFICATION GTPASE GTPBP3"/>
    <property type="match status" value="1"/>
</dbReference>
<dbReference type="PROSITE" id="PS51709">
    <property type="entry name" value="G_TRME"/>
    <property type="match status" value="1"/>
</dbReference>
<dbReference type="Pfam" id="PF10396">
    <property type="entry name" value="TrmE_N"/>
    <property type="match status" value="1"/>
</dbReference>
<dbReference type="Pfam" id="PF12631">
    <property type="entry name" value="MnmE_helical"/>
    <property type="match status" value="1"/>
</dbReference>
<dbReference type="Gene3D" id="3.40.50.300">
    <property type="entry name" value="P-loop containing nucleotide triphosphate hydrolases"/>
    <property type="match status" value="1"/>
</dbReference>
<keyword evidence="6" id="KW-0963">Cytoplasm</keyword>
<comment type="similarity">
    <text evidence="1 6 7">Belongs to the TRAFAC class TrmE-Era-EngA-EngB-Septin-like GTPase superfamily. TrmE GTPase family.</text>
</comment>
<dbReference type="InterPro" id="IPR027417">
    <property type="entry name" value="P-loop_NTPase"/>
</dbReference>
<comment type="cofactor">
    <cofactor evidence="6">
        <name>K(+)</name>
        <dbReference type="ChEBI" id="CHEBI:29103"/>
    </cofactor>
    <text evidence="6">Binds 1 potassium ion per subunit.</text>
</comment>
<evidence type="ECO:0000256" key="4">
    <source>
        <dbReference type="ARBA" id="ARBA00022958"/>
    </source>
</evidence>
<dbReference type="RefSeq" id="WP_214236487.1">
    <property type="nucleotide sequence ID" value="NZ_JABBFR010000004.1"/>
</dbReference>
<dbReference type="Gene3D" id="1.20.120.430">
    <property type="entry name" value="tRNA modification GTPase MnmE domain 2"/>
    <property type="match status" value="1"/>
</dbReference>
<name>A0ABS5SY41_9GAMM</name>
<feature type="binding site" evidence="6">
    <location>
        <position position="245"/>
    </location>
    <ligand>
        <name>K(+)</name>
        <dbReference type="ChEBI" id="CHEBI:29103"/>
    </ligand>
</feature>
<comment type="function">
    <text evidence="6">Exhibits a very high intrinsic GTPase hydrolysis rate. Involved in the addition of a carboxymethylaminomethyl (cmnm) group at the wobble position (U34) of certain tRNAs, forming tRNA-cmnm(5)s(2)U34.</text>
</comment>
<dbReference type="CDD" id="cd04164">
    <property type="entry name" value="trmE"/>
    <property type="match status" value="1"/>
</dbReference>
<feature type="binding site" evidence="6">
    <location>
        <position position="454"/>
    </location>
    <ligand>
        <name>(6S)-5-formyl-5,6,7,8-tetrahydrofolate</name>
        <dbReference type="ChEBI" id="CHEBI:57457"/>
    </ligand>
</feature>
<feature type="binding site" evidence="6">
    <location>
        <position position="120"/>
    </location>
    <ligand>
        <name>(6S)-5-formyl-5,6,7,8-tetrahydrofolate</name>
        <dbReference type="ChEBI" id="CHEBI:57457"/>
    </ligand>
</feature>
<gene>
    <name evidence="6 9" type="primary">mnmE</name>
    <name evidence="6" type="synonym">trmE</name>
    <name evidence="9" type="ORF">HH682_04385</name>
</gene>
<feature type="binding site" evidence="6">
    <location>
        <position position="226"/>
    </location>
    <ligand>
        <name>K(+)</name>
        <dbReference type="ChEBI" id="CHEBI:29103"/>
    </ligand>
</feature>
<dbReference type="Proteomes" id="UP000790096">
    <property type="component" value="Unassembled WGS sequence"/>
</dbReference>
<feature type="binding site" evidence="6">
    <location>
        <begin position="270"/>
        <end position="273"/>
    </location>
    <ligand>
        <name>GTP</name>
        <dbReference type="ChEBI" id="CHEBI:37565"/>
    </ligand>
</feature>
<evidence type="ECO:0000256" key="2">
    <source>
        <dbReference type="ARBA" id="ARBA00022694"/>
    </source>
</evidence>
<dbReference type="CDD" id="cd14858">
    <property type="entry name" value="TrmE_N"/>
    <property type="match status" value="1"/>
</dbReference>
<feature type="binding site" evidence="6">
    <location>
        <position position="247"/>
    </location>
    <ligand>
        <name>K(+)</name>
        <dbReference type="ChEBI" id="CHEBI:29103"/>
    </ligand>
</feature>
<evidence type="ECO:0000313" key="10">
    <source>
        <dbReference type="Proteomes" id="UP000790096"/>
    </source>
</evidence>
<dbReference type="InterPro" id="IPR018948">
    <property type="entry name" value="GTP-bd_TrmE_N"/>
</dbReference>
<dbReference type="HAMAP" id="MF_00379">
    <property type="entry name" value="GTPase_MnmE"/>
    <property type="match status" value="1"/>
</dbReference>
<evidence type="ECO:0000256" key="5">
    <source>
        <dbReference type="ARBA" id="ARBA00023134"/>
    </source>
</evidence>
<dbReference type="EC" id="3.6.-.-" evidence="6"/>
<feature type="binding site" evidence="6">
    <location>
        <begin position="358"/>
        <end position="360"/>
    </location>
    <ligand>
        <name>GTP</name>
        <dbReference type="ChEBI" id="CHEBI:37565"/>
    </ligand>
</feature>
<dbReference type="InterPro" id="IPR027266">
    <property type="entry name" value="TrmE/GcvT-like"/>
</dbReference>
<dbReference type="InterPro" id="IPR004520">
    <property type="entry name" value="GTPase_MnmE"/>
</dbReference>
<dbReference type="InterPro" id="IPR006073">
    <property type="entry name" value="GTP-bd"/>
</dbReference>
<dbReference type="InterPro" id="IPR031168">
    <property type="entry name" value="G_TrmE"/>
</dbReference>
<dbReference type="InterPro" id="IPR025867">
    <property type="entry name" value="MnmE_helical"/>
</dbReference>
<feature type="binding site" evidence="6">
    <location>
        <begin position="226"/>
        <end position="231"/>
    </location>
    <ligand>
        <name>GTP</name>
        <dbReference type="ChEBI" id="CHEBI:37565"/>
    </ligand>
</feature>
<dbReference type="PANTHER" id="PTHR42714:SF2">
    <property type="entry name" value="TRNA MODIFICATION GTPASE GTPBP3, MITOCHONDRIAL"/>
    <property type="match status" value="1"/>
</dbReference>
<dbReference type="InterPro" id="IPR027368">
    <property type="entry name" value="MnmE_dom2"/>
</dbReference>
<evidence type="ECO:0000256" key="6">
    <source>
        <dbReference type="HAMAP-Rule" id="MF_00379"/>
    </source>
</evidence>
<keyword evidence="6" id="KW-0378">Hydrolase</keyword>
<reference evidence="9 10" key="1">
    <citation type="submission" date="2020-04" db="EMBL/GenBank/DDBJ databases">
        <title>Genome sequencing of Rosenbergiella species.</title>
        <authorList>
            <person name="Alvarez-Perez S."/>
            <person name="Lievens B."/>
        </authorList>
    </citation>
    <scope>NUCLEOTIDE SEQUENCE [LARGE SCALE GENOMIC DNA]</scope>
    <source>
        <strain evidence="9 10">S61</strain>
    </source>
</reference>
<dbReference type="NCBIfam" id="TIGR00450">
    <property type="entry name" value="mnmE_trmE_thdF"/>
    <property type="match status" value="1"/>
</dbReference>
<keyword evidence="3 6" id="KW-0547">Nucleotide-binding</keyword>
<dbReference type="SUPFAM" id="SSF116878">
    <property type="entry name" value="TrmE connector domain"/>
    <property type="match status" value="1"/>
</dbReference>
<accession>A0ABS5SY41</accession>
<feature type="binding site" evidence="6">
    <location>
        <begin position="245"/>
        <end position="251"/>
    </location>
    <ligand>
        <name>GTP</name>
        <dbReference type="ChEBI" id="CHEBI:37565"/>
    </ligand>
</feature>
<evidence type="ECO:0000259" key="8">
    <source>
        <dbReference type="PROSITE" id="PS51709"/>
    </source>
</evidence>
<feature type="domain" description="TrmE-type G" evidence="8">
    <location>
        <begin position="216"/>
        <end position="377"/>
    </location>
</feature>
<evidence type="ECO:0000256" key="1">
    <source>
        <dbReference type="ARBA" id="ARBA00011043"/>
    </source>
</evidence>
<comment type="subunit">
    <text evidence="6">Homodimer. Heterotetramer of two MnmE and two MnmG subunits.</text>
</comment>
<keyword evidence="2 6" id="KW-0819">tRNA processing</keyword>
<comment type="subcellular location">
    <subcellularLocation>
        <location evidence="6">Cytoplasm</location>
    </subcellularLocation>
</comment>
<keyword evidence="6" id="KW-0460">Magnesium</keyword>
<feature type="binding site" evidence="6">
    <location>
        <position position="251"/>
    </location>
    <ligand>
        <name>Mg(2+)</name>
        <dbReference type="ChEBI" id="CHEBI:18420"/>
    </ligand>
</feature>
<evidence type="ECO:0000313" key="9">
    <source>
        <dbReference type="EMBL" id="MBT0723688.1"/>
    </source>
</evidence>
<feature type="binding site" evidence="6">
    <location>
        <position position="250"/>
    </location>
    <ligand>
        <name>K(+)</name>
        <dbReference type="ChEBI" id="CHEBI:29103"/>
    </ligand>
</feature>
<dbReference type="InterPro" id="IPR005225">
    <property type="entry name" value="Small_GTP-bd"/>
</dbReference>
<protein>
    <recommendedName>
        <fullName evidence="6">tRNA modification GTPase MnmE</fullName>
        <ecNumber evidence="6">3.6.-.-</ecNumber>
    </recommendedName>
</protein>
<keyword evidence="6" id="KW-0479">Metal-binding</keyword>
<feature type="binding site" evidence="6">
    <location>
        <position position="23"/>
    </location>
    <ligand>
        <name>(6S)-5-formyl-5,6,7,8-tetrahydrofolate</name>
        <dbReference type="ChEBI" id="CHEBI:57457"/>
    </ligand>
</feature>
<dbReference type="NCBIfam" id="TIGR00231">
    <property type="entry name" value="small_GTP"/>
    <property type="match status" value="1"/>
</dbReference>
<keyword evidence="5 6" id="KW-0342">GTP-binding</keyword>
<feature type="binding site" evidence="6">
    <location>
        <position position="80"/>
    </location>
    <ligand>
        <name>(6S)-5-formyl-5,6,7,8-tetrahydrofolate</name>
        <dbReference type="ChEBI" id="CHEBI:57457"/>
    </ligand>
</feature>